<accession>A0A182V228</accession>
<reference evidence="2" key="1">
    <citation type="submission" date="2020-05" db="UniProtKB">
        <authorList>
            <consortium name="EnsemblMetazoa"/>
        </authorList>
    </citation>
    <scope>IDENTIFICATION</scope>
    <source>
        <strain evidence="2">MAF</strain>
    </source>
</reference>
<sequence>MFWFCITSHNTHAPAGLCSVSVIFPNRIRTFIDHRQHSKTIHHSGNGTDRSEGKKLRPARRRHRGLHRTGLLSNHRASDAASGGIQKSATGQPSGYQAGRNPARKHASLE</sequence>
<proteinExistence type="predicted"/>
<dbReference type="EnsemblMetazoa" id="AMEM007554-RA">
    <property type="protein sequence ID" value="AMEM007554-PA"/>
    <property type="gene ID" value="AMEM007554"/>
</dbReference>
<dbReference type="VEuPathDB" id="VectorBase:AMEM007554"/>
<dbReference type="AlphaFoldDB" id="A0A182V228"/>
<organism evidence="2 3">
    <name type="scientific">Anopheles merus</name>
    <name type="common">Mosquito</name>
    <dbReference type="NCBI Taxonomy" id="30066"/>
    <lineage>
        <taxon>Eukaryota</taxon>
        <taxon>Metazoa</taxon>
        <taxon>Ecdysozoa</taxon>
        <taxon>Arthropoda</taxon>
        <taxon>Hexapoda</taxon>
        <taxon>Insecta</taxon>
        <taxon>Pterygota</taxon>
        <taxon>Neoptera</taxon>
        <taxon>Endopterygota</taxon>
        <taxon>Diptera</taxon>
        <taxon>Nematocera</taxon>
        <taxon>Culicoidea</taxon>
        <taxon>Culicidae</taxon>
        <taxon>Anophelinae</taxon>
        <taxon>Anopheles</taxon>
    </lineage>
</organism>
<keyword evidence="3" id="KW-1185">Reference proteome</keyword>
<feature type="compositionally biased region" description="Basic residues" evidence="1">
    <location>
        <begin position="56"/>
        <end position="67"/>
    </location>
</feature>
<feature type="compositionally biased region" description="Polar residues" evidence="1">
    <location>
        <begin position="85"/>
        <end position="95"/>
    </location>
</feature>
<evidence type="ECO:0000313" key="3">
    <source>
        <dbReference type="Proteomes" id="UP000075903"/>
    </source>
</evidence>
<name>A0A182V228_ANOME</name>
<feature type="region of interest" description="Disordered" evidence="1">
    <location>
        <begin position="34"/>
        <end position="110"/>
    </location>
</feature>
<protein>
    <submittedName>
        <fullName evidence="2">Uncharacterized protein</fullName>
    </submittedName>
</protein>
<evidence type="ECO:0000256" key="1">
    <source>
        <dbReference type="SAM" id="MobiDB-lite"/>
    </source>
</evidence>
<evidence type="ECO:0000313" key="2">
    <source>
        <dbReference type="EnsemblMetazoa" id="AMEM007554-PA"/>
    </source>
</evidence>
<dbReference type="Proteomes" id="UP000075903">
    <property type="component" value="Unassembled WGS sequence"/>
</dbReference>